<feature type="transmembrane region" description="Helical" evidence="11">
    <location>
        <begin position="510"/>
        <end position="531"/>
    </location>
</feature>
<evidence type="ECO:0000256" key="6">
    <source>
        <dbReference type="ARBA" id="ARBA00022989"/>
    </source>
</evidence>
<keyword evidence="7 11" id="KW-0472">Membrane</keyword>
<feature type="transmembrane region" description="Helical" evidence="11">
    <location>
        <begin position="585"/>
        <end position="605"/>
    </location>
</feature>
<dbReference type="Gene3D" id="1.20.1250.20">
    <property type="entry name" value="MFS general substrate transporter like domains"/>
    <property type="match status" value="2"/>
</dbReference>
<keyword evidence="3" id="KW-0813">Transport</keyword>
<dbReference type="GO" id="GO:0005789">
    <property type="term" value="C:endoplasmic reticulum membrane"/>
    <property type="evidence" value="ECO:0007669"/>
    <property type="project" value="TreeGrafter"/>
</dbReference>
<gene>
    <name evidence="13" type="ORF">Cadr_000028776</name>
</gene>
<feature type="transmembrane region" description="Helical" evidence="11">
    <location>
        <begin position="461"/>
        <end position="478"/>
    </location>
</feature>
<protein>
    <submittedName>
        <fullName evidence="13">Glucose-6-phosphate exchanger SLC37A2</fullName>
    </submittedName>
</protein>
<evidence type="ECO:0000259" key="12">
    <source>
        <dbReference type="PROSITE" id="PS50850"/>
    </source>
</evidence>
<comment type="subcellular location">
    <subcellularLocation>
        <location evidence="1">Endomembrane system</location>
        <topology evidence="1">Multi-pass membrane protein</topology>
    </subcellularLocation>
</comment>
<dbReference type="STRING" id="9838.ENSCDRP00005024191"/>
<evidence type="ECO:0000256" key="5">
    <source>
        <dbReference type="ARBA" id="ARBA00022692"/>
    </source>
</evidence>
<proteinExistence type="inferred from homology"/>
<feature type="region of interest" description="Disordered" evidence="10">
    <location>
        <begin position="323"/>
        <end position="345"/>
    </location>
</feature>
<comment type="caution">
    <text evidence="13">The sequence shown here is derived from an EMBL/GenBank/DDBJ whole genome shotgun (WGS) entry which is preliminary data.</text>
</comment>
<dbReference type="EMBL" id="JWIN03000033">
    <property type="protein sequence ID" value="KAB1254678.1"/>
    <property type="molecule type" value="Genomic_DNA"/>
</dbReference>
<reference evidence="13 14" key="1">
    <citation type="journal article" date="2019" name="Mol. Ecol. Resour.">
        <title>Improving Illumina assemblies with Hi-C and long reads: an example with the North African dromedary.</title>
        <authorList>
            <person name="Elbers J.P."/>
            <person name="Rogers M.F."/>
            <person name="Perelman P.L."/>
            <person name="Proskuryakova A.A."/>
            <person name="Serdyukova N.A."/>
            <person name="Johnson W.E."/>
            <person name="Horin P."/>
            <person name="Corander J."/>
            <person name="Murphy D."/>
            <person name="Burger P.A."/>
        </authorList>
    </citation>
    <scope>NUCLEOTIDE SEQUENCE [LARGE SCALE GENOMIC DNA]</scope>
    <source>
        <strain evidence="13">Drom800</strain>
        <tissue evidence="13">Blood</tissue>
    </source>
</reference>
<dbReference type="PANTHER" id="PTHR43184:SF9">
    <property type="entry name" value="GLUCOSE-6-PHOSPHATE EXCHANGER SLC37A2"/>
    <property type="match status" value="1"/>
</dbReference>
<dbReference type="GO" id="GO:0061513">
    <property type="term" value="F:glucose 6-phosphate:phosphate antiporter activity"/>
    <property type="evidence" value="ECO:0007669"/>
    <property type="project" value="InterPro"/>
</dbReference>
<evidence type="ECO:0000256" key="11">
    <source>
        <dbReference type="SAM" id="Phobius"/>
    </source>
</evidence>
<evidence type="ECO:0000313" key="14">
    <source>
        <dbReference type="Proteomes" id="UP000299084"/>
    </source>
</evidence>
<feature type="compositionally biased region" description="Basic and acidic residues" evidence="10">
    <location>
        <begin position="24"/>
        <end position="34"/>
    </location>
</feature>
<comment type="function">
    <text evidence="8">Inorganic phosphate and glucose-6-phosphate antiporter. May transport cytoplasmic glucose-6-phosphate into the lumen of the endoplasmic reticulum and translocate inorganic phosphate into the opposite direction. Independent of a lumenal glucose-6-phosphatase. May not play a role in homeostatic regulation of blood glucose levels.</text>
</comment>
<evidence type="ECO:0000256" key="9">
    <source>
        <dbReference type="ARBA" id="ARBA00034251"/>
    </source>
</evidence>
<comment type="catalytic activity">
    <reaction evidence="9">
        <text>D-glucose 6-phosphate(in) + phosphate(out) = D-glucose 6-phosphate(out) + phosphate(in)</text>
        <dbReference type="Rhea" id="RHEA:71535"/>
        <dbReference type="ChEBI" id="CHEBI:43474"/>
        <dbReference type="ChEBI" id="CHEBI:61548"/>
    </reaction>
</comment>
<dbReference type="Proteomes" id="UP000299084">
    <property type="component" value="Unassembled WGS sequence"/>
</dbReference>
<feature type="transmembrane region" description="Helical" evidence="11">
    <location>
        <begin position="267"/>
        <end position="286"/>
    </location>
</feature>
<sequence>MGSRGRCSGVVQGARAGPALSGPRSRDQGDRPPEHPGLCASVPTLPLASAPRNLCLEGSPKVESGGAETLRLPEEAQVGCVLHAAETVGPSLLPTQMPTFSCRFRGFILLMTFLIYTTYHMSRKPISVVKSRLHQNCSGIIEPVNGSHSLNDTTWCNWAPFDQSNYKELLGAVDNAFLVAYAIGMFISGIFGERLPLRYYLSAGMLLSGLFTSLFGLGYFWNIHVLWYFVLIQICNGLVQTTGWPSVVTCVGNWFGKGKRGLIMGIWNSHTSVGNILGSLVAGVWVDGQWGLSFVVPGIVIAIMGLVTFFFLVEYPEDVDCTPPQHHVSVAPSPPSPRGPGELEEGAVHTGGSWYVDVPIAGLLSAQGEPEENLDNPEDPANRPHANKESSLESAGSGSKEPSAGPAAISFFGALRIPGVIEFSLCLLFAKLVSYTFLYWLPLYIFNVVHFSAKEAGDLSTLFDVGGIIGGILAGLVSDYTNGRATTCCVMLILAAPMMFLYNYVGQNGISISIVMLIICGALVNGPYALITTAVSADLGTHKSLKGNAKALSTVTAIIDGTGSIGAALGPLLAGLISPTGWNNVFYMLISADILACLLLCRLVYKEILAWRSSLRRDKG</sequence>
<dbReference type="InterPro" id="IPR020846">
    <property type="entry name" value="MFS_dom"/>
</dbReference>
<dbReference type="FunFam" id="1.20.1250.20:FF:000050">
    <property type="entry name" value="glucose-6-phosphate exchanger SLC37A2 isoform X1"/>
    <property type="match status" value="1"/>
</dbReference>
<evidence type="ECO:0000256" key="3">
    <source>
        <dbReference type="ARBA" id="ARBA00022448"/>
    </source>
</evidence>
<feature type="region of interest" description="Disordered" evidence="10">
    <location>
        <begin position="368"/>
        <end position="401"/>
    </location>
</feature>
<keyword evidence="4" id="KW-0762">Sugar transport</keyword>
<accession>A0A5N4C6Z3</accession>
<feature type="transmembrane region" description="Helical" evidence="11">
    <location>
        <begin position="292"/>
        <end position="313"/>
    </location>
</feature>
<keyword evidence="5 11" id="KW-0812">Transmembrane</keyword>
<evidence type="ECO:0000256" key="1">
    <source>
        <dbReference type="ARBA" id="ARBA00004127"/>
    </source>
</evidence>
<evidence type="ECO:0000313" key="13">
    <source>
        <dbReference type="EMBL" id="KAB1254678.1"/>
    </source>
</evidence>
<evidence type="ECO:0000256" key="10">
    <source>
        <dbReference type="SAM" id="MobiDB-lite"/>
    </source>
</evidence>
<feature type="transmembrane region" description="Helical" evidence="11">
    <location>
        <begin position="551"/>
        <end position="573"/>
    </location>
</feature>
<feature type="transmembrane region" description="Helical" evidence="11">
    <location>
        <begin position="169"/>
        <end position="192"/>
    </location>
</feature>
<organism evidence="13 14">
    <name type="scientific">Camelus dromedarius</name>
    <name type="common">Dromedary</name>
    <name type="synonym">Arabian camel</name>
    <dbReference type="NCBI Taxonomy" id="9838"/>
    <lineage>
        <taxon>Eukaryota</taxon>
        <taxon>Metazoa</taxon>
        <taxon>Chordata</taxon>
        <taxon>Craniata</taxon>
        <taxon>Vertebrata</taxon>
        <taxon>Euteleostomi</taxon>
        <taxon>Mammalia</taxon>
        <taxon>Eutheria</taxon>
        <taxon>Laurasiatheria</taxon>
        <taxon>Artiodactyla</taxon>
        <taxon>Tylopoda</taxon>
        <taxon>Camelidae</taxon>
        <taxon>Camelus</taxon>
    </lineage>
</organism>
<feature type="transmembrane region" description="Helical" evidence="11">
    <location>
        <begin position="104"/>
        <end position="122"/>
    </location>
</feature>
<dbReference type="Pfam" id="PF07690">
    <property type="entry name" value="MFS_1"/>
    <property type="match status" value="1"/>
</dbReference>
<feature type="compositionally biased region" description="Acidic residues" evidence="10">
    <location>
        <begin position="369"/>
        <end position="378"/>
    </location>
</feature>
<feature type="region of interest" description="Disordered" evidence="10">
    <location>
        <begin position="1"/>
        <end position="42"/>
    </location>
</feature>
<dbReference type="CDD" id="cd17344">
    <property type="entry name" value="MFS_SLC37A1_2"/>
    <property type="match status" value="1"/>
</dbReference>
<dbReference type="FunFam" id="1.20.1250.20:FF:000028">
    <property type="entry name" value="Sugar phosphate exchanger 3 isoform 1"/>
    <property type="match status" value="1"/>
</dbReference>
<evidence type="ECO:0000256" key="2">
    <source>
        <dbReference type="ARBA" id="ARBA00009598"/>
    </source>
</evidence>
<dbReference type="InterPro" id="IPR011701">
    <property type="entry name" value="MFS"/>
</dbReference>
<dbReference type="SUPFAM" id="SSF103473">
    <property type="entry name" value="MFS general substrate transporter"/>
    <property type="match status" value="1"/>
</dbReference>
<feature type="transmembrane region" description="Helical" evidence="11">
    <location>
        <begin position="420"/>
        <end position="441"/>
    </location>
</feature>
<keyword evidence="6 11" id="KW-1133">Transmembrane helix</keyword>
<dbReference type="PANTHER" id="PTHR43184">
    <property type="entry name" value="MAJOR FACILITATOR SUPERFAMILY TRANSPORTER 16, ISOFORM B"/>
    <property type="match status" value="1"/>
</dbReference>
<dbReference type="GO" id="GO:0035435">
    <property type="term" value="P:phosphate ion transmembrane transport"/>
    <property type="evidence" value="ECO:0007669"/>
    <property type="project" value="TreeGrafter"/>
</dbReference>
<feature type="transmembrane region" description="Helical" evidence="11">
    <location>
        <begin position="227"/>
        <end position="255"/>
    </location>
</feature>
<evidence type="ECO:0000256" key="8">
    <source>
        <dbReference type="ARBA" id="ARBA00024304"/>
    </source>
</evidence>
<comment type="similarity">
    <text evidence="2">Belongs to the major facilitator superfamily. Organophosphate:Pi antiporter (OPA) (TC 2.A.1.4) family.</text>
</comment>
<feature type="compositionally biased region" description="Basic and acidic residues" evidence="10">
    <location>
        <begin position="380"/>
        <end position="391"/>
    </location>
</feature>
<evidence type="ECO:0000256" key="4">
    <source>
        <dbReference type="ARBA" id="ARBA00022597"/>
    </source>
</evidence>
<dbReference type="PROSITE" id="PS50850">
    <property type="entry name" value="MFS"/>
    <property type="match status" value="1"/>
</dbReference>
<feature type="transmembrane region" description="Helical" evidence="11">
    <location>
        <begin position="199"/>
        <end position="221"/>
    </location>
</feature>
<feature type="transmembrane region" description="Helical" evidence="11">
    <location>
        <begin position="485"/>
        <end position="504"/>
    </location>
</feature>
<feature type="domain" description="Major facilitator superfamily (MFS) profile" evidence="12">
    <location>
        <begin position="108"/>
        <end position="608"/>
    </location>
</feature>
<keyword evidence="14" id="KW-1185">Reference proteome</keyword>
<dbReference type="AlphaFoldDB" id="A0A5N4C6Z3"/>
<name>A0A5N4C6Z3_CAMDR</name>
<evidence type="ECO:0000256" key="7">
    <source>
        <dbReference type="ARBA" id="ARBA00023136"/>
    </source>
</evidence>
<dbReference type="InterPro" id="IPR044740">
    <property type="entry name" value="SLC37A1_2"/>
</dbReference>
<dbReference type="InterPro" id="IPR036259">
    <property type="entry name" value="MFS_trans_sf"/>
</dbReference>